<feature type="transmembrane region" description="Helical" evidence="8">
    <location>
        <begin position="31"/>
        <end position="50"/>
    </location>
</feature>
<feature type="transmembrane region" description="Helical" evidence="8">
    <location>
        <begin position="98"/>
        <end position="115"/>
    </location>
</feature>
<evidence type="ECO:0000313" key="10">
    <source>
        <dbReference type="Proteomes" id="UP001200271"/>
    </source>
</evidence>
<dbReference type="PANTHER" id="PTHR30269:SF0">
    <property type="entry name" value="MEMBRANE TRANSPORTER PROTEIN YFCA-RELATED"/>
    <property type="match status" value="1"/>
</dbReference>
<evidence type="ECO:0000256" key="5">
    <source>
        <dbReference type="ARBA" id="ARBA00022692"/>
    </source>
</evidence>
<protein>
    <recommendedName>
        <fullName evidence="8">Probable membrane transporter protein</fullName>
    </recommendedName>
</protein>
<evidence type="ECO:0000256" key="8">
    <source>
        <dbReference type="RuleBase" id="RU363041"/>
    </source>
</evidence>
<organism evidence="9 10">
    <name type="scientific">Staphylococcus aureus</name>
    <dbReference type="NCBI Taxonomy" id="1280"/>
    <lineage>
        <taxon>Bacteria</taxon>
        <taxon>Bacillati</taxon>
        <taxon>Bacillota</taxon>
        <taxon>Bacilli</taxon>
        <taxon>Bacillales</taxon>
        <taxon>Staphylococcaceae</taxon>
        <taxon>Staphylococcus</taxon>
    </lineage>
</organism>
<dbReference type="InterPro" id="IPR052017">
    <property type="entry name" value="TSUP"/>
</dbReference>
<evidence type="ECO:0000256" key="3">
    <source>
        <dbReference type="ARBA" id="ARBA00022448"/>
    </source>
</evidence>
<dbReference type="InterPro" id="IPR002781">
    <property type="entry name" value="TM_pro_TauE-like"/>
</dbReference>
<keyword evidence="3" id="KW-0813">Transport</keyword>
<evidence type="ECO:0000256" key="6">
    <source>
        <dbReference type="ARBA" id="ARBA00022989"/>
    </source>
</evidence>
<feature type="transmembrane region" description="Helical" evidence="8">
    <location>
        <begin position="62"/>
        <end position="86"/>
    </location>
</feature>
<dbReference type="PANTHER" id="PTHR30269">
    <property type="entry name" value="TRANSMEMBRANE PROTEIN YFCA"/>
    <property type="match status" value="1"/>
</dbReference>
<dbReference type="EMBL" id="JAIUEN010000123">
    <property type="protein sequence ID" value="MCE3363166.1"/>
    <property type="molecule type" value="Genomic_DNA"/>
</dbReference>
<sequence>QFTFKKAIIFAALFILIGFYDGFVGGGTGSFMLFVLLVFGFDFLSAAGNAKVLNFASNIGALVLFMVLGQVDYVIGLIMAISMIAGSYAGAHFAIKQGVGYVKVLFIIITAILILKNAFDYIQQFV</sequence>
<evidence type="ECO:0000256" key="4">
    <source>
        <dbReference type="ARBA" id="ARBA00022475"/>
    </source>
</evidence>
<evidence type="ECO:0000313" key="9">
    <source>
        <dbReference type="EMBL" id="MCE3363166.1"/>
    </source>
</evidence>
<accession>A0AAW4Y9M0</accession>
<name>A0AAW4Y9M0_STAAU</name>
<keyword evidence="4 8" id="KW-1003">Cell membrane</keyword>
<keyword evidence="5 8" id="KW-0812">Transmembrane</keyword>
<comment type="subcellular location">
    <subcellularLocation>
        <location evidence="1 8">Cell membrane</location>
        <topology evidence="1 8">Multi-pass membrane protein</topology>
    </subcellularLocation>
</comment>
<keyword evidence="7 8" id="KW-0472">Membrane</keyword>
<keyword evidence="6 8" id="KW-1133">Transmembrane helix</keyword>
<feature type="transmembrane region" description="Helical" evidence="8">
    <location>
        <begin position="7"/>
        <end position="25"/>
    </location>
</feature>
<dbReference type="Proteomes" id="UP001200271">
    <property type="component" value="Unassembled WGS sequence"/>
</dbReference>
<evidence type="ECO:0000256" key="7">
    <source>
        <dbReference type="ARBA" id="ARBA00023136"/>
    </source>
</evidence>
<comment type="similarity">
    <text evidence="2 8">Belongs to the 4-toluene sulfonate uptake permease (TSUP) (TC 2.A.102) family.</text>
</comment>
<gene>
    <name evidence="9" type="ORF">LB359_12635</name>
</gene>
<evidence type="ECO:0000256" key="1">
    <source>
        <dbReference type="ARBA" id="ARBA00004651"/>
    </source>
</evidence>
<feature type="non-terminal residue" evidence="9">
    <location>
        <position position="1"/>
    </location>
</feature>
<proteinExistence type="inferred from homology"/>
<reference evidence="9" key="1">
    <citation type="journal article" date="2021" name="Front Med (Lausanne)">
        <title>The Prevalence and Determinants of Fusidic Acid Resistance Among Methicillin-Resistant Staphylococcus aureus Clinical Isolates in China.</title>
        <authorList>
            <person name="Zhao H."/>
            <person name="Wang X."/>
            <person name="Wang B."/>
            <person name="Xu Y."/>
            <person name="Rao L."/>
            <person name="Wan B."/>
            <person name="Guo Y."/>
            <person name="Wu X."/>
            <person name="Yu J."/>
            <person name="Chen L."/>
            <person name="Li M."/>
            <person name="Yu F."/>
        </authorList>
    </citation>
    <scope>NUCLEOTIDE SEQUENCE</scope>
    <source>
        <strain evidence="9">NC-4</strain>
    </source>
</reference>
<comment type="caution">
    <text evidence="9">The sequence shown here is derived from an EMBL/GenBank/DDBJ whole genome shotgun (WGS) entry which is preliminary data.</text>
</comment>
<reference evidence="9" key="2">
    <citation type="submission" date="2023-08" db="EMBL/GenBank/DDBJ databases">
        <authorList>
            <person name="Zhao H."/>
            <person name="Wang X."/>
        </authorList>
    </citation>
    <scope>NUCLEOTIDE SEQUENCE</scope>
    <source>
        <strain evidence="9">NC-4</strain>
    </source>
</reference>
<dbReference type="Pfam" id="PF01925">
    <property type="entry name" value="TauE"/>
    <property type="match status" value="1"/>
</dbReference>
<evidence type="ECO:0000256" key="2">
    <source>
        <dbReference type="ARBA" id="ARBA00009142"/>
    </source>
</evidence>
<dbReference type="GO" id="GO:0005886">
    <property type="term" value="C:plasma membrane"/>
    <property type="evidence" value="ECO:0007669"/>
    <property type="project" value="UniProtKB-SubCell"/>
</dbReference>
<dbReference type="AlphaFoldDB" id="A0AAW4Y9M0"/>